<feature type="compositionally biased region" description="Basic residues" evidence="2">
    <location>
        <begin position="318"/>
        <end position="329"/>
    </location>
</feature>
<feature type="compositionally biased region" description="Low complexity" evidence="2">
    <location>
        <begin position="527"/>
        <end position="541"/>
    </location>
</feature>
<organism evidence="3 4">
    <name type="scientific">Cladosporium halotolerans</name>
    <dbReference type="NCBI Taxonomy" id="1052096"/>
    <lineage>
        <taxon>Eukaryota</taxon>
        <taxon>Fungi</taxon>
        <taxon>Dikarya</taxon>
        <taxon>Ascomycota</taxon>
        <taxon>Pezizomycotina</taxon>
        <taxon>Dothideomycetes</taxon>
        <taxon>Dothideomycetidae</taxon>
        <taxon>Cladosporiales</taxon>
        <taxon>Cladosporiaceae</taxon>
        <taxon>Cladosporium</taxon>
    </lineage>
</organism>
<comment type="caution">
    <text evidence="3">The sequence shown here is derived from an EMBL/GenBank/DDBJ whole genome shotgun (WGS) entry which is preliminary data.</text>
</comment>
<evidence type="ECO:0000256" key="2">
    <source>
        <dbReference type="SAM" id="MobiDB-lite"/>
    </source>
</evidence>
<name>A0AB34KWN6_9PEZI</name>
<gene>
    <name evidence="3" type="ORF">WHR41_01731</name>
</gene>
<dbReference type="AlphaFoldDB" id="A0AB34KWN6"/>
<feature type="region of interest" description="Disordered" evidence="2">
    <location>
        <begin position="570"/>
        <end position="627"/>
    </location>
</feature>
<feature type="region of interest" description="Disordered" evidence="2">
    <location>
        <begin position="138"/>
        <end position="176"/>
    </location>
</feature>
<dbReference type="RefSeq" id="XP_069232583.1">
    <property type="nucleotide sequence ID" value="XM_069370337.1"/>
</dbReference>
<protein>
    <submittedName>
        <fullName evidence="3">Uncharacterized protein</fullName>
    </submittedName>
</protein>
<keyword evidence="1" id="KW-0175">Coiled coil</keyword>
<feature type="compositionally biased region" description="Polar residues" evidence="2">
    <location>
        <begin position="56"/>
        <end position="82"/>
    </location>
</feature>
<feature type="region of interest" description="Disordered" evidence="2">
    <location>
        <begin position="1"/>
        <end position="122"/>
    </location>
</feature>
<reference evidence="3 4" key="1">
    <citation type="journal article" date="2020" name="Microbiol. Resour. Announc.">
        <title>Draft Genome Sequence of a Cladosporium Species Isolated from the Mesophotic Ascidian Didemnum maculosum.</title>
        <authorList>
            <person name="Gioti A."/>
            <person name="Siaperas R."/>
            <person name="Nikolaivits E."/>
            <person name="Le Goff G."/>
            <person name="Ouazzani J."/>
            <person name="Kotoulas G."/>
            <person name="Topakas E."/>
        </authorList>
    </citation>
    <scope>NUCLEOTIDE SEQUENCE [LARGE SCALE GENOMIC DNA]</scope>
    <source>
        <strain evidence="3 4">TM138-S3</strain>
    </source>
</reference>
<feature type="coiled-coil region" evidence="1">
    <location>
        <begin position="211"/>
        <end position="302"/>
    </location>
</feature>
<dbReference type="EMBL" id="JAAQHG020000004">
    <property type="protein sequence ID" value="KAL1589478.1"/>
    <property type="molecule type" value="Genomic_DNA"/>
</dbReference>
<proteinExistence type="predicted"/>
<keyword evidence="4" id="KW-1185">Reference proteome</keyword>
<evidence type="ECO:0000313" key="4">
    <source>
        <dbReference type="Proteomes" id="UP000803884"/>
    </source>
</evidence>
<evidence type="ECO:0000256" key="1">
    <source>
        <dbReference type="SAM" id="Coils"/>
    </source>
</evidence>
<sequence length="848" mass="92536">MSSKHVASDGSLIWHDEPESSKPSPGGGASRQTRRIQLRNAGFRGPTMPGRKVTPKSLSSSTWSNASGGHPQSSDAENQSPSGARANLSVGKRKGSGVLTEIGNSTLTRPKRQTPARPRVTSAKFFTNMEGRKSGEYDVAFPEENPSPPAHKSSIKPRSAKVRSKLGAKRRSVSGETKHYIDHLEAELAAAQSQLSAVTSPSVTRQQTSKLRTLNSETKQLQQALEEWESKYEERVQEIVEQYTAVEVSLRSQIRGFEEQSEEDRYRIHELEEQVGNMNQGLESAEAANVQLEKRLEILSDLLATSAKIDLHAETPGRNRRMSRPKSMHPRFPTTGNLMISPERLSEAGTQPTSPALSFTDPSGHLDLRQTRSHQELISGSFSQSDHVSDAESVFSDAPMLGESLTTAEAYMPIHHTSIDMPPPSIPGRGRPTRRMRRFGAGSMGPKPLILPSASHFDHVPASAPVLERHETMPSLPFRDSSLGRRDGSPMFGRRRASTMVDQATMASLTGSALLTVPSFERTDDNSSSIASPTSTKSQSSVKDYSSLGSCTGAAVSRNLMEELSQIRSIDTSEESIEHSEQTNDAESVPDSQDGLDTTELQASFHEPLDPIPESHSREVSETTTTTTTATVIGLRPRTTSMTTSPPEPQSFIARLRALFGDLWRSPVDLARHLIRCAQSRMRLPEALCNVQWWLVGVLLGPMAKRRLLSTQDPPPHCESETPSRRRLLARSRSADDLAYGSFYPSSPEAGASKRSLPKPGMAGPGKKRAKGRDSSGSVEVRSKQRELVGFRKHSPWLWLKFSITLAFAIGCAFRSGPGSLLVLGAERRCSCGACVAGRRRGVEGVGS</sequence>
<feature type="compositionally biased region" description="Basic residues" evidence="2">
    <location>
        <begin position="153"/>
        <end position="172"/>
    </location>
</feature>
<dbReference type="GeneID" id="96003175"/>
<dbReference type="Proteomes" id="UP000803884">
    <property type="component" value="Unassembled WGS sequence"/>
</dbReference>
<feature type="region of interest" description="Disordered" evidence="2">
    <location>
        <begin position="522"/>
        <end position="547"/>
    </location>
</feature>
<accession>A0AB34KWN6</accession>
<feature type="region of interest" description="Disordered" evidence="2">
    <location>
        <begin position="317"/>
        <end position="338"/>
    </location>
</feature>
<feature type="region of interest" description="Disordered" evidence="2">
    <location>
        <begin position="739"/>
        <end position="781"/>
    </location>
</feature>
<evidence type="ECO:0000313" key="3">
    <source>
        <dbReference type="EMBL" id="KAL1589478.1"/>
    </source>
</evidence>
<feature type="compositionally biased region" description="Basic and acidic residues" evidence="2">
    <location>
        <begin position="607"/>
        <end position="621"/>
    </location>
</feature>